<dbReference type="OrthoDB" id="5342093at2759"/>
<evidence type="ECO:0000256" key="1">
    <source>
        <dbReference type="SAM" id="Phobius"/>
    </source>
</evidence>
<evidence type="ECO:0000313" key="4">
    <source>
        <dbReference type="Proteomes" id="UP000235672"/>
    </source>
</evidence>
<dbReference type="EMBL" id="KZ613482">
    <property type="protein sequence ID" value="PMD21120.1"/>
    <property type="molecule type" value="Genomic_DNA"/>
</dbReference>
<evidence type="ECO:0000313" key="3">
    <source>
        <dbReference type="EMBL" id="PMD21120.1"/>
    </source>
</evidence>
<feature type="transmembrane region" description="Helical" evidence="1">
    <location>
        <begin position="255"/>
        <end position="273"/>
    </location>
</feature>
<sequence>MEGYAKVAHLMASQEEFAILRRFRELNIQRLLYLQSEIIHLESEVKQLAKRDATHEDRIFHAKDWWSLSQVGGEEDVEQWQKFSELSEKLDLYNNLLLKQVSLAKLEQPRQYDLDFLKSWFRRLGMGSFPLLGIDRDAWDAKTENDLIAIKPRSLPDLFSQWFTESLVPRYHHLFGKTFKEPLPDDVGSGIYHYKESALECILGILVTVVASLLPICSVVALYMIQSNGVRLGMIAIFSACFALALALMTNARRIEVFAATAAFAAVNVVFLTNSPSCLYSA</sequence>
<dbReference type="STRING" id="1745343.A0A2J6Q4A7"/>
<dbReference type="AlphaFoldDB" id="A0A2J6Q4A7"/>
<feature type="transmembrane region" description="Helical" evidence="1">
    <location>
        <begin position="201"/>
        <end position="224"/>
    </location>
</feature>
<organism evidence="3 4">
    <name type="scientific">Hyaloscypha hepaticicola</name>
    <dbReference type="NCBI Taxonomy" id="2082293"/>
    <lineage>
        <taxon>Eukaryota</taxon>
        <taxon>Fungi</taxon>
        <taxon>Dikarya</taxon>
        <taxon>Ascomycota</taxon>
        <taxon>Pezizomycotina</taxon>
        <taxon>Leotiomycetes</taxon>
        <taxon>Helotiales</taxon>
        <taxon>Hyaloscyphaceae</taxon>
        <taxon>Hyaloscypha</taxon>
    </lineage>
</organism>
<dbReference type="InterPro" id="IPR046529">
    <property type="entry name" value="DUF6594"/>
</dbReference>
<keyword evidence="1" id="KW-0472">Membrane</keyword>
<proteinExistence type="predicted"/>
<accession>A0A2J6Q4A7</accession>
<keyword evidence="4" id="KW-1185">Reference proteome</keyword>
<dbReference type="PANTHER" id="PTHR34502">
    <property type="entry name" value="DUF6594 DOMAIN-CONTAINING PROTEIN-RELATED"/>
    <property type="match status" value="1"/>
</dbReference>
<feature type="domain" description="DUF6594" evidence="2">
    <location>
        <begin position="4"/>
        <end position="269"/>
    </location>
</feature>
<name>A0A2J6Q4A7_9HELO</name>
<keyword evidence="1" id="KW-1133">Transmembrane helix</keyword>
<gene>
    <name evidence="3" type="ORF">NA56DRAFT_626290</name>
</gene>
<reference evidence="3 4" key="1">
    <citation type="submission" date="2016-05" db="EMBL/GenBank/DDBJ databases">
        <title>A degradative enzymes factory behind the ericoid mycorrhizal symbiosis.</title>
        <authorList>
            <consortium name="DOE Joint Genome Institute"/>
            <person name="Martino E."/>
            <person name="Morin E."/>
            <person name="Grelet G."/>
            <person name="Kuo A."/>
            <person name="Kohler A."/>
            <person name="Daghino S."/>
            <person name="Barry K."/>
            <person name="Choi C."/>
            <person name="Cichocki N."/>
            <person name="Clum A."/>
            <person name="Copeland A."/>
            <person name="Hainaut M."/>
            <person name="Haridas S."/>
            <person name="Labutti K."/>
            <person name="Lindquist E."/>
            <person name="Lipzen A."/>
            <person name="Khouja H.-R."/>
            <person name="Murat C."/>
            <person name="Ohm R."/>
            <person name="Olson A."/>
            <person name="Spatafora J."/>
            <person name="Veneault-Fourrey C."/>
            <person name="Henrissat B."/>
            <person name="Grigoriev I."/>
            <person name="Martin F."/>
            <person name="Perotto S."/>
        </authorList>
    </citation>
    <scope>NUCLEOTIDE SEQUENCE [LARGE SCALE GENOMIC DNA]</scope>
    <source>
        <strain evidence="3 4">UAMH 7357</strain>
    </source>
</reference>
<feature type="transmembrane region" description="Helical" evidence="1">
    <location>
        <begin position="230"/>
        <end position="248"/>
    </location>
</feature>
<evidence type="ECO:0000259" key="2">
    <source>
        <dbReference type="Pfam" id="PF20237"/>
    </source>
</evidence>
<dbReference type="PANTHER" id="PTHR34502:SF5">
    <property type="entry name" value="DUF6594 DOMAIN-CONTAINING PROTEIN"/>
    <property type="match status" value="1"/>
</dbReference>
<keyword evidence="1" id="KW-0812">Transmembrane</keyword>
<dbReference type="Proteomes" id="UP000235672">
    <property type="component" value="Unassembled WGS sequence"/>
</dbReference>
<dbReference type="Pfam" id="PF20237">
    <property type="entry name" value="DUF6594"/>
    <property type="match status" value="1"/>
</dbReference>
<protein>
    <recommendedName>
        <fullName evidence="2">DUF6594 domain-containing protein</fullName>
    </recommendedName>
</protein>